<dbReference type="EC" id="2.7.7.78" evidence="3"/>
<evidence type="ECO:0000259" key="6">
    <source>
        <dbReference type="Pfam" id="PF26216"/>
    </source>
</evidence>
<evidence type="ECO:0000313" key="7">
    <source>
        <dbReference type="EMBL" id="EXY75872.1"/>
    </source>
</evidence>
<organism evidence="7 8">
    <name type="scientific">Bacteroides fragilis str. 3988T(B)14</name>
    <dbReference type="NCBI Taxonomy" id="1339315"/>
    <lineage>
        <taxon>Bacteria</taxon>
        <taxon>Pseudomonadati</taxon>
        <taxon>Bacteroidota</taxon>
        <taxon>Bacteroidia</taxon>
        <taxon>Bacteroidales</taxon>
        <taxon>Bacteroidaceae</taxon>
        <taxon>Bacteroides</taxon>
    </lineage>
</organism>
<dbReference type="GO" id="GO:0005085">
    <property type="term" value="F:guanyl-nucleotide exchange factor activity"/>
    <property type="evidence" value="ECO:0007669"/>
    <property type="project" value="UniProtKB-KW"/>
</dbReference>
<dbReference type="PANTHER" id="PTHR20884">
    <property type="entry name" value="GDP-D-GLUCOSE PHOSPHORYLASE 1"/>
    <property type="match status" value="1"/>
</dbReference>
<sequence>MNKEIETLLSEQLSSWETAQNNYAALKRVRIKDVKVNGCLYRIQFNPARIVSSAAKVDSKSIQERKCFLCPANLPPMQKGIPFGEHYQILVNPFPIFPKHLTVPELQHVEQRILHRFSDMLDLATYAEDYIIFYNGPQCGASAPDHLHFQAGNKGFLPIEQEWKEKRGEKVITCKDATLWALNDYPRATLVIEAGSKETAIMLFNTVYQAMPSTSGEDEPMMNVLVWKEQKNWIVCIFPRNKHRPSCYTAEGDTNILISPASVDMGGVFITPQEKDFEKITANDIADILGEVCLKPAAFRILIERIKQQL</sequence>
<dbReference type="InterPro" id="IPR043171">
    <property type="entry name" value="Ap4A_phos1/2-like"/>
</dbReference>
<comment type="caution">
    <text evidence="7">The sequence shown here is derived from an EMBL/GenBank/DDBJ whole genome shotgun (WGS) entry which is preliminary data.</text>
</comment>
<dbReference type="GO" id="GO:0006006">
    <property type="term" value="P:glucose metabolic process"/>
    <property type="evidence" value="ECO:0007669"/>
    <property type="project" value="TreeGrafter"/>
</dbReference>
<gene>
    <name evidence="7" type="ORF">M124_0320</name>
</gene>
<dbReference type="RefSeq" id="WP_022348421.1">
    <property type="nucleotide sequence ID" value="NZ_JGCY01000222.1"/>
</dbReference>
<evidence type="ECO:0000259" key="5">
    <source>
        <dbReference type="Pfam" id="PF16269"/>
    </source>
</evidence>
<dbReference type="InterPro" id="IPR058865">
    <property type="entry name" value="GDPGP1_C"/>
</dbReference>
<dbReference type="PANTHER" id="PTHR20884:SF8">
    <property type="entry name" value="GDP-D-GLUCOSE PHOSPHORYLASE 1"/>
    <property type="match status" value="1"/>
</dbReference>
<accession>A0A015T047</accession>
<dbReference type="Pfam" id="PF16269">
    <property type="entry name" value="DUF4922"/>
    <property type="match status" value="1"/>
</dbReference>
<evidence type="ECO:0000256" key="1">
    <source>
        <dbReference type="ARBA" id="ARBA00000063"/>
    </source>
</evidence>
<comment type="catalytic activity">
    <reaction evidence="1">
        <text>GDP-alpha-D-glucose + phosphate = alpha-D-glucose 1-phosphate + GDP + H(+)</text>
        <dbReference type="Rhea" id="RHEA:30387"/>
        <dbReference type="ChEBI" id="CHEBI:15378"/>
        <dbReference type="ChEBI" id="CHEBI:43474"/>
        <dbReference type="ChEBI" id="CHEBI:58189"/>
        <dbReference type="ChEBI" id="CHEBI:58601"/>
        <dbReference type="ChEBI" id="CHEBI:62230"/>
        <dbReference type="EC" id="2.7.7.78"/>
    </reaction>
</comment>
<dbReference type="InterPro" id="IPR036265">
    <property type="entry name" value="HIT-like_sf"/>
</dbReference>
<comment type="function">
    <text evidence="2">Specific and highly efficient GDP-D-glucose phosphorylase regulating the levels of GDP-D-glucose in cells.</text>
</comment>
<dbReference type="SUPFAM" id="SSF54197">
    <property type="entry name" value="HIT-like"/>
    <property type="match status" value="1"/>
</dbReference>
<dbReference type="Proteomes" id="UP000020529">
    <property type="component" value="Unassembled WGS sequence"/>
</dbReference>
<dbReference type="GO" id="GO:0000166">
    <property type="term" value="F:nucleotide binding"/>
    <property type="evidence" value="ECO:0007669"/>
    <property type="project" value="UniProtKB-KW"/>
</dbReference>
<dbReference type="GO" id="GO:0005737">
    <property type="term" value="C:cytoplasm"/>
    <property type="evidence" value="ECO:0007669"/>
    <property type="project" value="UniProtKB-SubCell"/>
</dbReference>
<feature type="domain" description="DUF4922" evidence="5">
    <location>
        <begin position="8"/>
        <end position="153"/>
    </location>
</feature>
<dbReference type="Pfam" id="PF26216">
    <property type="entry name" value="GDPGP1_C"/>
    <property type="match status" value="1"/>
</dbReference>
<proteinExistence type="predicted"/>
<name>A0A015T047_BACFG</name>
<evidence type="ECO:0000256" key="4">
    <source>
        <dbReference type="ARBA" id="ARBA00018857"/>
    </source>
</evidence>
<reference evidence="7 8" key="1">
    <citation type="submission" date="2014-02" db="EMBL/GenBank/DDBJ databases">
        <authorList>
            <person name="Sears C."/>
            <person name="Carroll K."/>
            <person name="Sack B.R."/>
            <person name="Qadri F."/>
            <person name="Myers L.L."/>
            <person name="Chung G.-T."/>
            <person name="Escheverria P."/>
            <person name="Fraser C.M."/>
            <person name="Sadzewicz L."/>
            <person name="Shefchek K.A."/>
            <person name="Tallon L."/>
            <person name="Das S.P."/>
            <person name="Daugherty S."/>
            <person name="Mongodin E.F."/>
        </authorList>
    </citation>
    <scope>NUCLEOTIDE SEQUENCE [LARGE SCALE GENOMIC DNA]</scope>
    <source>
        <strain evidence="8">3988T(B)14</strain>
    </source>
</reference>
<dbReference type="GO" id="GO:0080048">
    <property type="term" value="F:GDP-D-glucose phosphorylase activity"/>
    <property type="evidence" value="ECO:0007669"/>
    <property type="project" value="InterPro"/>
</dbReference>
<dbReference type="GO" id="GO:0016787">
    <property type="term" value="F:hydrolase activity"/>
    <property type="evidence" value="ECO:0007669"/>
    <property type="project" value="UniProtKB-KW"/>
</dbReference>
<evidence type="ECO:0000256" key="3">
    <source>
        <dbReference type="ARBA" id="ARBA00012507"/>
    </source>
</evidence>
<dbReference type="Gene3D" id="3.30.428.70">
    <property type="match status" value="1"/>
</dbReference>
<evidence type="ECO:0000313" key="8">
    <source>
        <dbReference type="Proteomes" id="UP000020529"/>
    </source>
</evidence>
<dbReference type="PATRIC" id="fig|1339315.3.peg.1138"/>
<dbReference type="AlphaFoldDB" id="A0A015T047"/>
<dbReference type="InterPro" id="IPR046320">
    <property type="entry name" value="DUF4922"/>
</dbReference>
<feature type="domain" description="GDPGP1-like C-terminal" evidence="6">
    <location>
        <begin position="175"/>
        <end position="308"/>
    </location>
</feature>
<protein>
    <recommendedName>
        <fullName evidence="4">GDP-D-glucose phosphorylase 1</fullName>
        <ecNumber evidence="3">2.7.7.78</ecNumber>
    </recommendedName>
</protein>
<evidence type="ECO:0000256" key="2">
    <source>
        <dbReference type="ARBA" id="ARBA00003049"/>
    </source>
</evidence>
<dbReference type="EMBL" id="JGCY01000222">
    <property type="protein sequence ID" value="EXY75872.1"/>
    <property type="molecule type" value="Genomic_DNA"/>
</dbReference>
<dbReference type="InterPro" id="IPR026506">
    <property type="entry name" value="GDPGP"/>
</dbReference>